<evidence type="ECO:0000256" key="1">
    <source>
        <dbReference type="SAM" id="MobiDB-lite"/>
    </source>
</evidence>
<dbReference type="Proteomes" id="UP000807025">
    <property type="component" value="Unassembled WGS sequence"/>
</dbReference>
<dbReference type="AlphaFoldDB" id="A0A9P6D557"/>
<accession>A0A9P6D557</accession>
<evidence type="ECO:0000313" key="3">
    <source>
        <dbReference type="Proteomes" id="UP000807025"/>
    </source>
</evidence>
<gene>
    <name evidence="2" type="ORF">BDN71DRAFT_1508918</name>
</gene>
<feature type="region of interest" description="Disordered" evidence="1">
    <location>
        <begin position="1"/>
        <end position="77"/>
    </location>
</feature>
<protein>
    <submittedName>
        <fullName evidence="2">Uncharacterized protein</fullName>
    </submittedName>
</protein>
<dbReference type="EMBL" id="MU154591">
    <property type="protein sequence ID" value="KAF9493071.1"/>
    <property type="molecule type" value="Genomic_DNA"/>
</dbReference>
<name>A0A9P6D557_PLEER</name>
<reference evidence="2" key="1">
    <citation type="submission" date="2020-11" db="EMBL/GenBank/DDBJ databases">
        <authorList>
            <consortium name="DOE Joint Genome Institute"/>
            <person name="Ahrendt S."/>
            <person name="Riley R."/>
            <person name="Andreopoulos W."/>
            <person name="Labutti K."/>
            <person name="Pangilinan J."/>
            <person name="Ruiz-Duenas F.J."/>
            <person name="Barrasa J.M."/>
            <person name="Sanchez-Garcia M."/>
            <person name="Camarero S."/>
            <person name="Miyauchi S."/>
            <person name="Serrano A."/>
            <person name="Linde D."/>
            <person name="Babiker R."/>
            <person name="Drula E."/>
            <person name="Ayuso-Fernandez I."/>
            <person name="Pacheco R."/>
            <person name="Padilla G."/>
            <person name="Ferreira P."/>
            <person name="Barriuso J."/>
            <person name="Kellner H."/>
            <person name="Castanera R."/>
            <person name="Alfaro M."/>
            <person name="Ramirez L."/>
            <person name="Pisabarro A.G."/>
            <person name="Kuo A."/>
            <person name="Tritt A."/>
            <person name="Lipzen A."/>
            <person name="He G."/>
            <person name="Yan M."/>
            <person name="Ng V."/>
            <person name="Cullen D."/>
            <person name="Martin F."/>
            <person name="Rosso M.-N."/>
            <person name="Henrissat B."/>
            <person name="Hibbett D."/>
            <person name="Martinez A.T."/>
            <person name="Grigoriev I.V."/>
        </authorList>
    </citation>
    <scope>NUCLEOTIDE SEQUENCE</scope>
    <source>
        <strain evidence="2">ATCC 90797</strain>
    </source>
</reference>
<organism evidence="2 3">
    <name type="scientific">Pleurotus eryngii</name>
    <name type="common">Boletus of the steppes</name>
    <dbReference type="NCBI Taxonomy" id="5323"/>
    <lineage>
        <taxon>Eukaryota</taxon>
        <taxon>Fungi</taxon>
        <taxon>Dikarya</taxon>
        <taxon>Basidiomycota</taxon>
        <taxon>Agaricomycotina</taxon>
        <taxon>Agaricomycetes</taxon>
        <taxon>Agaricomycetidae</taxon>
        <taxon>Agaricales</taxon>
        <taxon>Pleurotineae</taxon>
        <taxon>Pleurotaceae</taxon>
        <taxon>Pleurotus</taxon>
    </lineage>
</organism>
<feature type="compositionally biased region" description="Low complexity" evidence="1">
    <location>
        <begin position="289"/>
        <end position="307"/>
    </location>
</feature>
<keyword evidence="3" id="KW-1185">Reference proteome</keyword>
<feature type="compositionally biased region" description="Basic and acidic residues" evidence="1">
    <location>
        <begin position="120"/>
        <end position="133"/>
    </location>
</feature>
<comment type="caution">
    <text evidence="2">The sequence shown here is derived from an EMBL/GenBank/DDBJ whole genome shotgun (WGS) entry which is preliminary data.</text>
</comment>
<feature type="compositionally biased region" description="Polar residues" evidence="1">
    <location>
        <begin position="31"/>
        <end position="48"/>
    </location>
</feature>
<feature type="region of interest" description="Disordered" evidence="1">
    <location>
        <begin position="109"/>
        <end position="137"/>
    </location>
</feature>
<evidence type="ECO:0000313" key="2">
    <source>
        <dbReference type="EMBL" id="KAF9493071.1"/>
    </source>
</evidence>
<feature type="region of interest" description="Disordered" evidence="1">
    <location>
        <begin position="235"/>
        <end position="259"/>
    </location>
</feature>
<sequence length="321" mass="34389">MSHSMHLRSNGHISPVVDENSGPEMPGDFLPTSSPEIPSSPVGHQSIQDDVPPLGDDYAASRGGHARRNSVDSLSSSQAATIQLATANLSEDSRDVINCHNTSVFITNQSDSETSEAEAEPVKKEVSKGKGVDSRNWGNIQLPDDEVDADLQAALQASLRVQHNLNKGGEASRMQHNPDTSDNITLKQELEDLCAKFEVLKLEKSSKRREQHTANRQDEKMSVKLVSMAKTHFGSAPVNRLPVPTGDKDLSSSSLDVGSEGDILSSTHITKNSALGVAFKGLNGRQGGSPSSSSPSSSDDDLSSSSDKATVPVMIKRRKRQ</sequence>
<feature type="region of interest" description="Disordered" evidence="1">
    <location>
        <begin position="280"/>
        <end position="321"/>
    </location>
</feature>
<proteinExistence type="predicted"/>